<accession>A0A094X5E9</accession>
<sequence>MRTLSRDQLRKGDSGGAGKSAGETEETNRIMIRFFRRERRTNQRWCFL</sequence>
<feature type="region of interest" description="Disordered" evidence="1">
    <location>
        <begin position="1"/>
        <end position="29"/>
    </location>
</feature>
<evidence type="ECO:0000256" key="1">
    <source>
        <dbReference type="SAM" id="MobiDB-lite"/>
    </source>
</evidence>
<dbReference type="AlphaFoldDB" id="A0A094X5E9"/>
<proteinExistence type="predicted"/>
<dbReference type="EMBL" id="JPGK01000005">
    <property type="protein sequence ID" value="KGA93779.1"/>
    <property type="molecule type" value="Genomic_DNA"/>
</dbReference>
<reference evidence="2 3" key="1">
    <citation type="submission" date="2014-06" db="EMBL/GenBank/DDBJ databases">
        <title>Draft genome sequence of iron oxidizing acidophile Leptospirillum ferriphilum DSM14647.</title>
        <authorList>
            <person name="Cardenas J.P."/>
            <person name="Lazcano M."/>
            <person name="Ossandon F.J."/>
            <person name="Corbett M."/>
            <person name="Holmes D.S."/>
            <person name="Watkin E."/>
        </authorList>
    </citation>
    <scope>NUCLEOTIDE SEQUENCE [LARGE SCALE GENOMIC DNA]</scope>
    <source>
        <strain evidence="2 3">DSM 14647</strain>
    </source>
</reference>
<dbReference type="Proteomes" id="UP000029452">
    <property type="component" value="Unassembled WGS sequence"/>
</dbReference>
<protein>
    <submittedName>
        <fullName evidence="2">Uncharacterized protein</fullName>
    </submittedName>
</protein>
<gene>
    <name evidence="2" type="ORF">LptCag_1489</name>
</gene>
<feature type="compositionally biased region" description="Basic and acidic residues" evidence="1">
    <location>
        <begin position="1"/>
        <end position="13"/>
    </location>
</feature>
<dbReference type="PATRIC" id="fig|178606.4.peg.1492"/>
<organism evidence="2 3">
    <name type="scientific">Leptospirillum ferriphilum</name>
    <dbReference type="NCBI Taxonomy" id="178606"/>
    <lineage>
        <taxon>Bacteria</taxon>
        <taxon>Pseudomonadati</taxon>
        <taxon>Nitrospirota</taxon>
        <taxon>Nitrospiria</taxon>
        <taxon>Nitrospirales</taxon>
        <taxon>Nitrospiraceae</taxon>
        <taxon>Leptospirillum</taxon>
    </lineage>
</organism>
<evidence type="ECO:0000313" key="2">
    <source>
        <dbReference type="EMBL" id="KGA93779.1"/>
    </source>
</evidence>
<evidence type="ECO:0000313" key="3">
    <source>
        <dbReference type="Proteomes" id="UP000029452"/>
    </source>
</evidence>
<comment type="caution">
    <text evidence="2">The sequence shown here is derived from an EMBL/GenBank/DDBJ whole genome shotgun (WGS) entry which is preliminary data.</text>
</comment>
<name>A0A094X5E9_9BACT</name>